<dbReference type="EMBL" id="LROS01000003">
    <property type="protein sequence ID" value="OBR96723.1"/>
    <property type="molecule type" value="Genomic_DNA"/>
</dbReference>
<accession>A0A1A6B369</accession>
<protein>
    <recommendedName>
        <fullName evidence="3">DUF1643 domain-containing protein</fullName>
    </recommendedName>
</protein>
<dbReference type="RefSeq" id="WP_065076683.1">
    <property type="nucleotide sequence ID" value="NZ_LROS01000003.1"/>
</dbReference>
<evidence type="ECO:0000313" key="2">
    <source>
        <dbReference type="Proteomes" id="UP000093954"/>
    </source>
</evidence>
<dbReference type="PATRIC" id="fig|1353534.3.peg.239"/>
<dbReference type="Proteomes" id="UP000093954">
    <property type="component" value="Unassembled WGS sequence"/>
</dbReference>
<dbReference type="InterPro" id="IPR012441">
    <property type="entry name" value="DUF1643"/>
</dbReference>
<proteinExistence type="predicted"/>
<evidence type="ECO:0008006" key="3">
    <source>
        <dbReference type="Google" id="ProtNLM"/>
    </source>
</evidence>
<comment type="caution">
    <text evidence="1">The sequence shown here is derived from an EMBL/GenBank/DDBJ whole genome shotgun (WGS) entry which is preliminary data.</text>
</comment>
<keyword evidence="2" id="KW-1185">Reference proteome</keyword>
<evidence type="ECO:0000313" key="1">
    <source>
        <dbReference type="EMBL" id="OBR96723.1"/>
    </source>
</evidence>
<name>A0A1A6B369_9CLOT</name>
<gene>
    <name evidence="1" type="ORF">CLRAG_02310</name>
</gene>
<organism evidence="1 2">
    <name type="scientific">Clostridium ragsdalei P11</name>
    <dbReference type="NCBI Taxonomy" id="1353534"/>
    <lineage>
        <taxon>Bacteria</taxon>
        <taxon>Bacillati</taxon>
        <taxon>Bacillota</taxon>
        <taxon>Clostridia</taxon>
        <taxon>Eubacteriales</taxon>
        <taxon>Clostridiaceae</taxon>
        <taxon>Clostridium</taxon>
    </lineage>
</organism>
<reference evidence="1 2" key="1">
    <citation type="journal article" date="2012" name="Front. Microbiol.">
        <title>Draft Genome Sequence of the Virulent Strain 01-B526 of the Fish Pathogen Aeromonas salmonicida.</title>
        <authorList>
            <person name="Charette S.J."/>
            <person name="Brochu F."/>
            <person name="Boyle B."/>
            <person name="Filion G."/>
            <person name="Tanaka K.H."/>
            <person name="Derome N."/>
        </authorList>
    </citation>
    <scope>NUCLEOTIDE SEQUENCE [LARGE SCALE GENOMIC DNA]</scope>
    <source>
        <strain evidence="1 2">P11</strain>
    </source>
</reference>
<dbReference type="AlphaFoldDB" id="A0A1A6B369"/>
<dbReference type="Pfam" id="PF07799">
    <property type="entry name" value="DUF1643"/>
    <property type="match status" value="1"/>
</dbReference>
<sequence length="190" mass="22429">MSKKQIYKYKDYVDIEGILISKEQGYRYSLFIPFKEARNNKYVIVIMKNPSEANKTISDKSINNVLNFCYNKYDGVYIANLYPYCTSNPNNLKYFIELESYGEKMKKNLQVLDTLLKKTDEVIVAWGTSSKGKKCEQSYKSITKILSDKLSETKKKVYAMRFISSKNPWHPRNWEEGFNLELYELKKIVR</sequence>